<dbReference type="RefSeq" id="WP_188336759.1">
    <property type="nucleotide sequence ID" value="NZ_CP061281.1"/>
</dbReference>
<evidence type="ECO:0000256" key="6">
    <source>
        <dbReference type="ARBA" id="ARBA00022833"/>
    </source>
</evidence>
<evidence type="ECO:0000256" key="1">
    <source>
        <dbReference type="ARBA" id="ARBA00009388"/>
    </source>
</evidence>
<dbReference type="PANTHER" id="PTHR33794:SF1">
    <property type="entry name" value="BACILLOLYSIN"/>
    <property type="match status" value="1"/>
</dbReference>
<dbReference type="Proteomes" id="UP000516428">
    <property type="component" value="Chromosome"/>
</dbReference>
<organism evidence="14 15">
    <name type="scientific">Streptomyces xanthii</name>
    <dbReference type="NCBI Taxonomy" id="2768069"/>
    <lineage>
        <taxon>Bacteria</taxon>
        <taxon>Bacillati</taxon>
        <taxon>Actinomycetota</taxon>
        <taxon>Actinomycetes</taxon>
        <taxon>Kitasatosporales</taxon>
        <taxon>Streptomycetaceae</taxon>
        <taxon>Streptomyces</taxon>
    </lineage>
</organism>
<dbReference type="SUPFAM" id="SSF55486">
    <property type="entry name" value="Metalloproteases ('zincins'), catalytic domain"/>
    <property type="match status" value="1"/>
</dbReference>
<reference evidence="14 15" key="1">
    <citation type="submission" date="2020-09" db="EMBL/GenBank/DDBJ databases">
        <title>A novel species.</title>
        <authorList>
            <person name="Gao J."/>
        </authorList>
    </citation>
    <scope>NUCLEOTIDE SEQUENCE [LARGE SCALE GENOMIC DNA]</scope>
    <source>
        <strain evidence="14 15">CRXT-Y-14</strain>
    </source>
</reference>
<dbReference type="AlphaFoldDB" id="A0A7H1B5L2"/>
<comment type="similarity">
    <text evidence="1">Belongs to the peptidase M4 family.</text>
</comment>
<dbReference type="Gene3D" id="3.10.170.10">
    <property type="match status" value="1"/>
</dbReference>
<evidence type="ECO:0000256" key="3">
    <source>
        <dbReference type="ARBA" id="ARBA00022723"/>
    </source>
</evidence>
<dbReference type="InterPro" id="IPR023612">
    <property type="entry name" value="Peptidase_M4"/>
</dbReference>
<dbReference type="PRINTS" id="PR00730">
    <property type="entry name" value="THERMOLYSIN"/>
</dbReference>
<dbReference type="GO" id="GO:0004222">
    <property type="term" value="F:metalloendopeptidase activity"/>
    <property type="evidence" value="ECO:0007669"/>
    <property type="project" value="InterPro"/>
</dbReference>
<dbReference type="EMBL" id="CP061281">
    <property type="protein sequence ID" value="QNS04017.1"/>
    <property type="molecule type" value="Genomic_DNA"/>
</dbReference>
<dbReference type="Pfam" id="PF01447">
    <property type="entry name" value="Peptidase_M4"/>
    <property type="match status" value="1"/>
</dbReference>
<feature type="active site" evidence="8">
    <location>
        <position position="390"/>
    </location>
</feature>
<dbReference type="InterPro" id="IPR013856">
    <property type="entry name" value="Peptidase_M4_domain"/>
</dbReference>
<feature type="chain" id="PRO_5028969081" evidence="10">
    <location>
        <begin position="34"/>
        <end position="908"/>
    </location>
</feature>
<feature type="domain" description="Peptidase M4 C-terminal" evidence="12">
    <location>
        <begin position="400"/>
        <end position="555"/>
    </location>
</feature>
<name>A0A7H1B5L2_9ACTN</name>
<feature type="active site" description="Proton donor" evidence="8">
    <location>
        <position position="482"/>
    </location>
</feature>
<evidence type="ECO:0000259" key="12">
    <source>
        <dbReference type="Pfam" id="PF02868"/>
    </source>
</evidence>
<evidence type="ECO:0000256" key="8">
    <source>
        <dbReference type="PIRSR" id="PIRSR623612-1"/>
    </source>
</evidence>
<proteinExistence type="inferred from homology"/>
<keyword evidence="2" id="KW-0645">Protease</keyword>
<feature type="domain" description="Peptidase M4" evidence="11">
    <location>
        <begin position="237"/>
        <end position="397"/>
    </location>
</feature>
<dbReference type="Pfam" id="PF02868">
    <property type="entry name" value="Peptidase_M4_C"/>
    <property type="match status" value="1"/>
</dbReference>
<evidence type="ECO:0000256" key="9">
    <source>
        <dbReference type="SAM" id="MobiDB-lite"/>
    </source>
</evidence>
<protein>
    <submittedName>
        <fullName evidence="14">M4 family metallopeptidase</fullName>
    </submittedName>
</protein>
<dbReference type="GO" id="GO:0006508">
    <property type="term" value="P:proteolysis"/>
    <property type="evidence" value="ECO:0007669"/>
    <property type="project" value="UniProtKB-KW"/>
</dbReference>
<accession>A0A7H1B5L2</accession>
<dbReference type="InterPro" id="IPR001570">
    <property type="entry name" value="Peptidase_M4_C_domain"/>
</dbReference>
<evidence type="ECO:0000313" key="14">
    <source>
        <dbReference type="EMBL" id="QNS04017.1"/>
    </source>
</evidence>
<evidence type="ECO:0000256" key="7">
    <source>
        <dbReference type="ARBA" id="ARBA00023049"/>
    </source>
</evidence>
<dbReference type="Pfam" id="PF07504">
    <property type="entry name" value="FTP"/>
    <property type="match status" value="1"/>
</dbReference>
<evidence type="ECO:0000259" key="11">
    <source>
        <dbReference type="Pfam" id="PF01447"/>
    </source>
</evidence>
<dbReference type="Gene3D" id="1.10.390.10">
    <property type="entry name" value="Neutral Protease Domain 2"/>
    <property type="match status" value="1"/>
</dbReference>
<keyword evidence="4 10" id="KW-0732">Signal</keyword>
<gene>
    <name evidence="14" type="ORF">IAG42_10530</name>
</gene>
<evidence type="ECO:0000256" key="2">
    <source>
        <dbReference type="ARBA" id="ARBA00022670"/>
    </source>
</evidence>
<keyword evidence="6" id="KW-0862">Zinc</keyword>
<keyword evidence="7" id="KW-0482">Metalloprotease</keyword>
<keyword evidence="3" id="KW-0479">Metal-binding</keyword>
<dbReference type="PANTHER" id="PTHR33794">
    <property type="entry name" value="BACILLOLYSIN"/>
    <property type="match status" value="1"/>
</dbReference>
<dbReference type="InterPro" id="IPR011096">
    <property type="entry name" value="FTP_domain"/>
</dbReference>
<keyword evidence="15" id="KW-1185">Reference proteome</keyword>
<evidence type="ECO:0000256" key="10">
    <source>
        <dbReference type="SAM" id="SignalP"/>
    </source>
</evidence>
<feature type="signal peptide" evidence="10">
    <location>
        <begin position="1"/>
        <end position="33"/>
    </location>
</feature>
<dbReference type="InterPro" id="IPR027268">
    <property type="entry name" value="Peptidase_M4/M1_CTD_sf"/>
</dbReference>
<sequence length="908" mass="95769">MTKRFKRPIRQVVAAGVVAAATGTALLAGPAWAADTPPAPEPGTQSPAPVAPALTQGLDKAPRAGTPAQAARAHLADHQDTYKVPVSDLKTARTTKDGAQTSVRFRQLHDGIPVFGAEYAVQTETAGDEQRVTSATGTLYTALTVSTTPKVDETTARKRLFSLDSRLRGVEGATTSAHGLTVLPDARGGRLAWHFTVTGAHRDGSPVRQEAYVDARVGGIALSYNNIDSADAAPAQATGVRVDGTDVRLEADKAADGSYTLVDSTRAMYPVTGGQIRTYDARRKSYLDVAGGPVPDDVPLVTSATDRFDGADTSSGAVDAHVNAAKVYEFYKNEIGRDGIDGKGGSVHSVVNVASNGKDYANAFWDGSKMVYGHMDGVPLSVGLDVVGHEMTHGVTEHSAGLVYLNQSGALNEAISDYFGNAMETADKGVAMDDPKSGLIGEYLCNGTKPLEECALRDLNDGRSAQKDFEPIPLDIDNGGVHYNSTIVGGALWDLRKAIDPKVADRIVYRAAQNYLTPLSGFTDMRGAVTLAAKSLKVTDAQLAAVTEAFDAHGIEQGWEQQGANRADGTTIGADVLPAYEVYGGIDEQAAQISGDVYAIGHGDAVAWDRGGAAFGITVGRFSKQDGESDHELAQDDAYLIDPSLDKDRVVLTRITADGIGVYGAGDKGQGELRKIVDTPDADETEPVTENGALAYISTTADGEQDVMLRKADGTTVNVTPQAGDTYAARLAMKNGTIAWTGGDGTWLFTYDIATGTTQSKRMSGFLFGQITDVQLTSDRVFFRNSQAFLLSSQSVETAPVADLTQMKKLRAPSSLYLGQFSVTDDWFAYSSTDFWGGLGSWSGAWKAKVAPTADVVDGTAAYQRVSCSSGTQLAPSLGSGQRVAWLDTSAAATDVVTRGTFADTCEQ</sequence>
<evidence type="ECO:0000313" key="15">
    <source>
        <dbReference type="Proteomes" id="UP000516428"/>
    </source>
</evidence>
<feature type="domain" description="FTP" evidence="13">
    <location>
        <begin position="92"/>
        <end position="128"/>
    </location>
</feature>
<feature type="region of interest" description="Disordered" evidence="9">
    <location>
        <begin position="32"/>
        <end position="79"/>
    </location>
</feature>
<dbReference type="KEGG" id="sxn:IAG42_10530"/>
<dbReference type="CDD" id="cd09597">
    <property type="entry name" value="M4_TLP"/>
    <property type="match status" value="1"/>
</dbReference>
<dbReference type="InterPro" id="IPR050728">
    <property type="entry name" value="Zinc_Metalloprotease_M4"/>
</dbReference>
<dbReference type="GO" id="GO:0046872">
    <property type="term" value="F:metal ion binding"/>
    <property type="evidence" value="ECO:0007669"/>
    <property type="project" value="UniProtKB-KW"/>
</dbReference>
<keyword evidence="5" id="KW-0378">Hydrolase</keyword>
<dbReference type="Gene3D" id="3.10.450.490">
    <property type="match status" value="1"/>
</dbReference>
<evidence type="ECO:0000256" key="5">
    <source>
        <dbReference type="ARBA" id="ARBA00022801"/>
    </source>
</evidence>
<evidence type="ECO:0000259" key="13">
    <source>
        <dbReference type="Pfam" id="PF07504"/>
    </source>
</evidence>
<evidence type="ECO:0000256" key="4">
    <source>
        <dbReference type="ARBA" id="ARBA00022729"/>
    </source>
</evidence>